<evidence type="ECO:0000313" key="1">
    <source>
        <dbReference type="EMBL" id="KAF0767121.1"/>
    </source>
</evidence>
<dbReference type="AlphaFoldDB" id="A0A6G0Z9T9"/>
<name>A0A6G0Z9T9_APHCR</name>
<protein>
    <submittedName>
        <fullName evidence="1">Zinc finger MYM-type protein 1-like</fullName>
    </submittedName>
</protein>
<gene>
    <name evidence="1" type="ORF">FWK35_00004288</name>
</gene>
<evidence type="ECO:0000313" key="2">
    <source>
        <dbReference type="Proteomes" id="UP000478052"/>
    </source>
</evidence>
<organism evidence="1 2">
    <name type="scientific">Aphis craccivora</name>
    <name type="common">Cowpea aphid</name>
    <dbReference type="NCBI Taxonomy" id="307492"/>
    <lineage>
        <taxon>Eukaryota</taxon>
        <taxon>Metazoa</taxon>
        <taxon>Ecdysozoa</taxon>
        <taxon>Arthropoda</taxon>
        <taxon>Hexapoda</taxon>
        <taxon>Insecta</taxon>
        <taxon>Pterygota</taxon>
        <taxon>Neoptera</taxon>
        <taxon>Paraneoptera</taxon>
        <taxon>Hemiptera</taxon>
        <taxon>Sternorrhyncha</taxon>
        <taxon>Aphidomorpha</taxon>
        <taxon>Aphidoidea</taxon>
        <taxon>Aphididae</taxon>
        <taxon>Aphidini</taxon>
        <taxon>Aphis</taxon>
        <taxon>Aphis</taxon>
    </lineage>
</organism>
<reference evidence="1 2" key="1">
    <citation type="submission" date="2019-08" db="EMBL/GenBank/DDBJ databases">
        <title>Whole genome of Aphis craccivora.</title>
        <authorList>
            <person name="Voronova N.V."/>
            <person name="Shulinski R.S."/>
            <person name="Bandarenka Y.V."/>
            <person name="Zhorov D.G."/>
            <person name="Warner D."/>
        </authorList>
    </citation>
    <scope>NUCLEOTIDE SEQUENCE [LARGE SCALE GENOMIC DNA]</scope>
    <source>
        <strain evidence="1">180601</strain>
        <tissue evidence="1">Whole Body</tissue>
    </source>
</reference>
<dbReference type="EMBL" id="VUJU01001037">
    <property type="protein sequence ID" value="KAF0767121.1"/>
    <property type="molecule type" value="Genomic_DNA"/>
</dbReference>
<comment type="caution">
    <text evidence="1">The sequence shown here is derived from an EMBL/GenBank/DDBJ whole genome shotgun (WGS) entry which is preliminary data.</text>
</comment>
<keyword evidence="2" id="KW-1185">Reference proteome</keyword>
<proteinExistence type="predicted"/>
<accession>A0A6G0Z9T9</accession>
<dbReference type="Proteomes" id="UP000478052">
    <property type="component" value="Unassembled WGS sequence"/>
</dbReference>
<sequence length="133" mass="15815">MLSIKIKNCIETVSLVITFLRNLSKIQKRTQILIECINEYIPNWPKSEKKKLIKMLGHEMLKFKLPTSRTDFRLSNSISNSIFIIALHYMLNIAKRRIHIFLDHFICQLKDRFSNHLLVMSKLKLPIPNFQNY</sequence>